<feature type="domain" description="R13L1/DRL21-like LRR repeat region" evidence="1">
    <location>
        <begin position="21"/>
        <end position="131"/>
    </location>
</feature>
<dbReference type="InterPro" id="IPR056789">
    <property type="entry name" value="LRR_R13L1-DRL21"/>
</dbReference>
<reference evidence="2" key="1">
    <citation type="submission" date="2022-04" db="EMBL/GenBank/DDBJ databases">
        <title>Carnegiea gigantea Genome sequencing and assembly v2.</title>
        <authorList>
            <person name="Copetti D."/>
            <person name="Sanderson M.J."/>
            <person name="Burquez A."/>
            <person name="Wojciechowski M.F."/>
        </authorList>
    </citation>
    <scope>NUCLEOTIDE SEQUENCE</scope>
    <source>
        <strain evidence="2">SGP5-SGP5p</strain>
        <tissue evidence="2">Aerial part</tissue>
    </source>
</reference>
<evidence type="ECO:0000313" key="3">
    <source>
        <dbReference type="Proteomes" id="UP001153076"/>
    </source>
</evidence>
<gene>
    <name evidence="2" type="ORF">Cgig2_007717</name>
</gene>
<evidence type="ECO:0000313" key="2">
    <source>
        <dbReference type="EMBL" id="KAJ8438872.1"/>
    </source>
</evidence>
<organism evidence="2 3">
    <name type="scientific">Carnegiea gigantea</name>
    <dbReference type="NCBI Taxonomy" id="171969"/>
    <lineage>
        <taxon>Eukaryota</taxon>
        <taxon>Viridiplantae</taxon>
        <taxon>Streptophyta</taxon>
        <taxon>Embryophyta</taxon>
        <taxon>Tracheophyta</taxon>
        <taxon>Spermatophyta</taxon>
        <taxon>Magnoliopsida</taxon>
        <taxon>eudicotyledons</taxon>
        <taxon>Gunneridae</taxon>
        <taxon>Pentapetalae</taxon>
        <taxon>Caryophyllales</taxon>
        <taxon>Cactineae</taxon>
        <taxon>Cactaceae</taxon>
        <taxon>Cactoideae</taxon>
        <taxon>Echinocereeae</taxon>
        <taxon>Carnegiea</taxon>
    </lineage>
</organism>
<keyword evidence="3" id="KW-1185">Reference proteome</keyword>
<comment type="caution">
    <text evidence="2">The sequence shown here is derived from an EMBL/GenBank/DDBJ whole genome shotgun (WGS) entry which is preliminary data.</text>
</comment>
<dbReference type="Pfam" id="PF25019">
    <property type="entry name" value="LRR_R13L1-DRL21"/>
    <property type="match status" value="1"/>
</dbReference>
<dbReference type="EMBL" id="JAKOGI010000238">
    <property type="protein sequence ID" value="KAJ8438872.1"/>
    <property type="molecule type" value="Genomic_DNA"/>
</dbReference>
<proteinExistence type="predicted"/>
<protein>
    <recommendedName>
        <fullName evidence="1">R13L1/DRL21-like LRR repeat region domain-containing protein</fullName>
    </recommendedName>
</protein>
<dbReference type="AlphaFoldDB" id="A0A9Q1K9N1"/>
<evidence type="ECO:0000259" key="1">
    <source>
        <dbReference type="Pfam" id="PF25019"/>
    </source>
</evidence>
<name>A0A9Q1K9N1_9CARY</name>
<accession>A0A9Q1K9N1</accession>
<sequence>MPMFVASDRTSTLKSSIVDQMEDLKALINLKEYLEIKILKNDKHARENISEGGCIWNKEHLNSWGSVESTEIVDCEEGLLENLQPHCNLRELKFYRYRECRVGQGKITCIATFLPNLVRTNLLLSSWTAISDIVREVALSEIPRVKELEPPQESLWRLTSLKQVEILKCFDSLNERCRHHMIED</sequence>
<dbReference type="Proteomes" id="UP001153076">
    <property type="component" value="Unassembled WGS sequence"/>
</dbReference>